<name>A0AAE0KVD8_9CHLO</name>
<reference evidence="1 2" key="1">
    <citation type="journal article" date="2015" name="Genome Biol. Evol.">
        <title>Comparative Genomics of a Bacterivorous Green Alga Reveals Evolutionary Causalities and Consequences of Phago-Mixotrophic Mode of Nutrition.</title>
        <authorList>
            <person name="Burns J.A."/>
            <person name="Paasch A."/>
            <person name="Narechania A."/>
            <person name="Kim E."/>
        </authorList>
    </citation>
    <scope>NUCLEOTIDE SEQUENCE [LARGE SCALE GENOMIC DNA]</scope>
    <source>
        <strain evidence="1 2">PLY_AMNH</strain>
    </source>
</reference>
<keyword evidence="2" id="KW-1185">Reference proteome</keyword>
<evidence type="ECO:0000313" key="1">
    <source>
        <dbReference type="EMBL" id="KAK3262171.1"/>
    </source>
</evidence>
<sequence length="158" mass="17273">MHRPGRGRAADHGVALVLVVSQRPVRLLLGGELGGLAHAEGASAGGWRVGQQRVVAASGNWPFRARGSLAQRSRASCGLRRWLAGASIWVRLLRVVHWLWDARRGWWVRKSEMCASGNGCTGSEMGTGWASCAGRGAGRRLCGAHQLWERLPRFMRQL</sequence>
<evidence type="ECO:0000313" key="2">
    <source>
        <dbReference type="Proteomes" id="UP001190700"/>
    </source>
</evidence>
<protein>
    <submittedName>
        <fullName evidence="1">Uncharacterized protein</fullName>
    </submittedName>
</protein>
<gene>
    <name evidence="1" type="ORF">CYMTET_28957</name>
</gene>
<dbReference type="EMBL" id="LGRX02016415">
    <property type="protein sequence ID" value="KAK3262171.1"/>
    <property type="molecule type" value="Genomic_DNA"/>
</dbReference>
<proteinExistence type="predicted"/>
<dbReference type="Proteomes" id="UP001190700">
    <property type="component" value="Unassembled WGS sequence"/>
</dbReference>
<dbReference type="AlphaFoldDB" id="A0AAE0KVD8"/>
<comment type="caution">
    <text evidence="1">The sequence shown here is derived from an EMBL/GenBank/DDBJ whole genome shotgun (WGS) entry which is preliminary data.</text>
</comment>
<organism evidence="1 2">
    <name type="scientific">Cymbomonas tetramitiformis</name>
    <dbReference type="NCBI Taxonomy" id="36881"/>
    <lineage>
        <taxon>Eukaryota</taxon>
        <taxon>Viridiplantae</taxon>
        <taxon>Chlorophyta</taxon>
        <taxon>Pyramimonadophyceae</taxon>
        <taxon>Pyramimonadales</taxon>
        <taxon>Pyramimonadaceae</taxon>
        <taxon>Cymbomonas</taxon>
    </lineage>
</organism>
<accession>A0AAE0KVD8</accession>